<evidence type="ECO:0000313" key="2">
    <source>
        <dbReference type="EMBL" id="PBK62800.1"/>
    </source>
</evidence>
<keyword evidence="1" id="KW-1133">Transmembrane helix</keyword>
<reference evidence="3" key="1">
    <citation type="journal article" date="2017" name="Nat. Ecol. Evol.">
        <title>Genome expansion and lineage-specific genetic innovations in the forest pathogenic fungi Armillaria.</title>
        <authorList>
            <person name="Sipos G."/>
            <person name="Prasanna A.N."/>
            <person name="Walter M.C."/>
            <person name="O'Connor E."/>
            <person name="Balint B."/>
            <person name="Krizsan K."/>
            <person name="Kiss B."/>
            <person name="Hess J."/>
            <person name="Varga T."/>
            <person name="Slot J."/>
            <person name="Riley R."/>
            <person name="Boka B."/>
            <person name="Rigling D."/>
            <person name="Barry K."/>
            <person name="Lee J."/>
            <person name="Mihaltcheva S."/>
            <person name="LaButti K."/>
            <person name="Lipzen A."/>
            <person name="Waldron R."/>
            <person name="Moloney N.M."/>
            <person name="Sperisen C."/>
            <person name="Kredics L."/>
            <person name="Vagvoelgyi C."/>
            <person name="Patrignani A."/>
            <person name="Fitzpatrick D."/>
            <person name="Nagy I."/>
            <person name="Doyle S."/>
            <person name="Anderson J.B."/>
            <person name="Grigoriev I.V."/>
            <person name="Gueldener U."/>
            <person name="Muensterkoetter M."/>
            <person name="Nagy L.G."/>
        </authorList>
    </citation>
    <scope>NUCLEOTIDE SEQUENCE [LARGE SCALE GENOMIC DNA]</scope>
    <source>
        <strain evidence="3">28-4</strain>
    </source>
</reference>
<keyword evidence="3" id="KW-1185">Reference proteome</keyword>
<gene>
    <name evidence="2" type="ORF">ARMSODRAFT_561382</name>
</gene>
<accession>A0A2H3AZ63</accession>
<dbReference type="EMBL" id="KZ293463">
    <property type="protein sequence ID" value="PBK62800.1"/>
    <property type="molecule type" value="Genomic_DNA"/>
</dbReference>
<keyword evidence="1" id="KW-0472">Membrane</keyword>
<proteinExistence type="predicted"/>
<feature type="transmembrane region" description="Helical" evidence="1">
    <location>
        <begin position="103"/>
        <end position="122"/>
    </location>
</feature>
<sequence>MLDKWFNTDYGFDPACGGTDICEYFGWPLMEILNDSTGDWIPLHGTISESESVTSNNRYRTSSIKTISPLDNAPEVEHAGEASTKTEITTAVQTRDLSSSHGARVFIVMVFVISVILLYFVVQTYRTEVKEHWYYATT</sequence>
<organism evidence="2 3">
    <name type="scientific">Armillaria solidipes</name>
    <dbReference type="NCBI Taxonomy" id="1076256"/>
    <lineage>
        <taxon>Eukaryota</taxon>
        <taxon>Fungi</taxon>
        <taxon>Dikarya</taxon>
        <taxon>Basidiomycota</taxon>
        <taxon>Agaricomycotina</taxon>
        <taxon>Agaricomycetes</taxon>
        <taxon>Agaricomycetidae</taxon>
        <taxon>Agaricales</taxon>
        <taxon>Marasmiineae</taxon>
        <taxon>Physalacriaceae</taxon>
        <taxon>Armillaria</taxon>
    </lineage>
</organism>
<dbReference type="AlphaFoldDB" id="A0A2H3AZ63"/>
<evidence type="ECO:0000313" key="3">
    <source>
        <dbReference type="Proteomes" id="UP000218334"/>
    </source>
</evidence>
<evidence type="ECO:0000256" key="1">
    <source>
        <dbReference type="SAM" id="Phobius"/>
    </source>
</evidence>
<name>A0A2H3AZ63_9AGAR</name>
<protein>
    <submittedName>
        <fullName evidence="2">Uncharacterized protein</fullName>
    </submittedName>
</protein>
<keyword evidence="1" id="KW-0812">Transmembrane</keyword>
<dbReference type="Proteomes" id="UP000218334">
    <property type="component" value="Unassembled WGS sequence"/>
</dbReference>